<dbReference type="RefSeq" id="WP_013190101.1">
    <property type="nucleotide sequence ID" value="NC_014248.1"/>
</dbReference>
<keyword evidence="5" id="KW-1185">Reference proteome</keyword>
<dbReference type="EMBL" id="CP002059">
    <property type="protein sequence ID" value="ADI63082.1"/>
    <property type="molecule type" value="Genomic_DNA"/>
</dbReference>
<proteinExistence type="predicted"/>
<dbReference type="HOGENOM" id="CLU_1244263_0_0_3"/>
<dbReference type="AlphaFoldDB" id="D7E0V3"/>
<dbReference type="KEGG" id="naz:Aazo_0592"/>
<feature type="region of interest" description="Disordered" evidence="1">
    <location>
        <begin position="155"/>
        <end position="225"/>
    </location>
</feature>
<dbReference type="SUPFAM" id="SSF47090">
    <property type="entry name" value="PGBD-like"/>
    <property type="match status" value="2"/>
</dbReference>
<dbReference type="InterPro" id="IPR002477">
    <property type="entry name" value="Peptidoglycan-bd-like"/>
</dbReference>
<feature type="domain" description="Peptidoglycan binding-like" evidence="3">
    <location>
        <begin position="94"/>
        <end position="149"/>
    </location>
</feature>
<dbReference type="OrthoDB" id="465360at2"/>
<dbReference type="Gene3D" id="1.10.101.10">
    <property type="entry name" value="PGBD-like superfamily/PGBD"/>
    <property type="match status" value="2"/>
</dbReference>
<keyword evidence="2" id="KW-0472">Membrane</keyword>
<accession>D7E0V3</accession>
<name>D7E0V3_NOSA0</name>
<evidence type="ECO:0000256" key="2">
    <source>
        <dbReference type="SAM" id="Phobius"/>
    </source>
</evidence>
<keyword evidence="2" id="KW-1133">Transmembrane helix</keyword>
<evidence type="ECO:0000259" key="3">
    <source>
        <dbReference type="Pfam" id="PF01471"/>
    </source>
</evidence>
<evidence type="ECO:0000313" key="4">
    <source>
        <dbReference type="EMBL" id="ADI63082.1"/>
    </source>
</evidence>
<reference evidence="4 5" key="1">
    <citation type="journal article" date="2010" name="PLoS ONE">
        <title>Genome erosion in a nitrogen-fixing vertically transmitted endosymbiotic multicellular cyanobacterium.</title>
        <authorList>
            <person name="Ran L."/>
            <person name="Larsson J."/>
            <person name="Vigil-Stenman T."/>
            <person name="Nylander J.A."/>
            <person name="Ininbergs K."/>
            <person name="Zheng W.W."/>
            <person name="Lapidus A."/>
            <person name="Lowry S."/>
            <person name="Haselkorn R."/>
            <person name="Bergman B."/>
        </authorList>
    </citation>
    <scope>NUCLEOTIDE SEQUENCE [LARGE SCALE GENOMIC DNA]</scope>
    <source>
        <strain evidence="4 5">0708</strain>
    </source>
</reference>
<evidence type="ECO:0000313" key="5">
    <source>
        <dbReference type="Proteomes" id="UP000001511"/>
    </source>
</evidence>
<protein>
    <submittedName>
        <fullName evidence="4">Peptidoglycan-binding domain 1 protein</fullName>
    </submittedName>
</protein>
<organism evidence="4 5">
    <name type="scientific">Nostoc azollae (strain 0708)</name>
    <name type="common">Anabaena azollae (strain 0708)</name>
    <dbReference type="NCBI Taxonomy" id="551115"/>
    <lineage>
        <taxon>Bacteria</taxon>
        <taxon>Bacillati</taxon>
        <taxon>Cyanobacteriota</taxon>
        <taxon>Cyanophyceae</taxon>
        <taxon>Nostocales</taxon>
        <taxon>Nostocaceae</taxon>
        <taxon>Trichormus</taxon>
    </lineage>
</organism>
<gene>
    <name evidence="4" type="ordered locus">Aazo_0592</name>
</gene>
<feature type="domain" description="Peptidoglycan binding-like" evidence="3">
    <location>
        <begin position="40"/>
        <end position="89"/>
    </location>
</feature>
<feature type="transmembrane region" description="Helical" evidence="2">
    <location>
        <begin position="12"/>
        <end position="31"/>
    </location>
</feature>
<evidence type="ECO:0000256" key="1">
    <source>
        <dbReference type="SAM" id="MobiDB-lite"/>
    </source>
</evidence>
<dbReference type="InterPro" id="IPR036365">
    <property type="entry name" value="PGBD-like_sf"/>
</dbReference>
<sequence>MWCDLGKLRTTVALVCLVTVSAGISDIGFAVRQRNYKPQEFRAVLHGLGYSVKVTNDALTDEEIKKAISEFQKGYKLTVDGKAGQKTQAFAANIVKILQGNLNAALKPNPPLPRDQFYSPRMEKLVKEYQKKNQLTETGIADLVLRQKLDENAKKAIGQTMKPTAKPTVKPTTKPTVKPTTKPTVKPTTKPKATPTVKPTATPSTTTSTTPSAESTTTPSTKAIP</sequence>
<dbReference type="eggNOG" id="COG3409">
    <property type="taxonomic scope" value="Bacteria"/>
</dbReference>
<dbReference type="Proteomes" id="UP000001511">
    <property type="component" value="Chromosome"/>
</dbReference>
<feature type="compositionally biased region" description="Low complexity" evidence="1">
    <location>
        <begin position="162"/>
        <end position="225"/>
    </location>
</feature>
<dbReference type="Pfam" id="PF01471">
    <property type="entry name" value="PG_binding_1"/>
    <property type="match status" value="2"/>
</dbReference>
<keyword evidence="2" id="KW-0812">Transmembrane</keyword>
<dbReference type="InterPro" id="IPR036366">
    <property type="entry name" value="PGBDSf"/>
</dbReference>